<evidence type="ECO:0000313" key="10">
    <source>
        <dbReference type="EMBL" id="GAA4303476.1"/>
    </source>
</evidence>
<reference evidence="11" key="1">
    <citation type="journal article" date="2019" name="Int. J. Syst. Evol. Microbiol.">
        <title>The Global Catalogue of Microorganisms (GCM) 10K type strain sequencing project: providing services to taxonomists for standard genome sequencing and annotation.</title>
        <authorList>
            <consortium name="The Broad Institute Genomics Platform"/>
            <consortium name="The Broad Institute Genome Sequencing Center for Infectious Disease"/>
            <person name="Wu L."/>
            <person name="Ma J."/>
        </authorList>
    </citation>
    <scope>NUCLEOTIDE SEQUENCE [LARGE SCALE GENOMIC DNA]</scope>
    <source>
        <strain evidence="11">JCM 17664</strain>
    </source>
</reference>
<dbReference type="EC" id="2.7.13.3" evidence="2"/>
<dbReference type="PANTHER" id="PTHR45436">
    <property type="entry name" value="SENSOR HISTIDINE KINASE YKOH"/>
    <property type="match status" value="1"/>
</dbReference>
<gene>
    <name evidence="10" type="ORF">GCM10023143_06950</name>
</gene>
<comment type="catalytic activity">
    <reaction evidence="1">
        <text>ATP + protein L-histidine = ADP + protein N-phospho-L-histidine.</text>
        <dbReference type="EC" id="2.7.13.3"/>
    </reaction>
</comment>
<keyword evidence="11" id="KW-1185">Reference proteome</keyword>
<dbReference type="EMBL" id="BAABFN010000001">
    <property type="protein sequence ID" value="GAA4303476.1"/>
    <property type="molecule type" value="Genomic_DNA"/>
</dbReference>
<dbReference type="RefSeq" id="WP_344975396.1">
    <property type="nucleotide sequence ID" value="NZ_BAABFN010000001.1"/>
</dbReference>
<dbReference type="CDD" id="cd00075">
    <property type="entry name" value="HATPase"/>
    <property type="match status" value="1"/>
</dbReference>
<evidence type="ECO:0000256" key="1">
    <source>
        <dbReference type="ARBA" id="ARBA00000085"/>
    </source>
</evidence>
<evidence type="ECO:0000256" key="8">
    <source>
        <dbReference type="SAM" id="Phobius"/>
    </source>
</evidence>
<evidence type="ECO:0000256" key="4">
    <source>
        <dbReference type="ARBA" id="ARBA00022679"/>
    </source>
</evidence>
<keyword evidence="3" id="KW-0597">Phosphoprotein</keyword>
<dbReference type="SUPFAM" id="SSF47384">
    <property type="entry name" value="Homodimeric domain of signal transducing histidine kinase"/>
    <property type="match status" value="1"/>
</dbReference>
<keyword evidence="4" id="KW-0808">Transferase</keyword>
<keyword evidence="7 8" id="KW-1133">Transmembrane helix</keyword>
<dbReference type="PANTHER" id="PTHR45436:SF5">
    <property type="entry name" value="SENSOR HISTIDINE KINASE TRCS"/>
    <property type="match status" value="1"/>
</dbReference>
<dbReference type="SUPFAM" id="SSF55874">
    <property type="entry name" value="ATPase domain of HSP90 chaperone/DNA topoisomerase II/histidine kinase"/>
    <property type="match status" value="1"/>
</dbReference>
<evidence type="ECO:0000256" key="3">
    <source>
        <dbReference type="ARBA" id="ARBA00022553"/>
    </source>
</evidence>
<dbReference type="Pfam" id="PF00512">
    <property type="entry name" value="HisKA"/>
    <property type="match status" value="1"/>
</dbReference>
<accession>A0ABP8FH18</accession>
<dbReference type="SMART" id="SM00387">
    <property type="entry name" value="HATPase_c"/>
    <property type="match status" value="1"/>
</dbReference>
<dbReference type="InterPro" id="IPR003594">
    <property type="entry name" value="HATPase_dom"/>
</dbReference>
<name>A0ABP8FH18_9BACT</name>
<dbReference type="Pfam" id="PF02518">
    <property type="entry name" value="HATPase_c"/>
    <property type="match status" value="1"/>
</dbReference>
<dbReference type="InterPro" id="IPR036097">
    <property type="entry name" value="HisK_dim/P_sf"/>
</dbReference>
<comment type="caution">
    <text evidence="10">The sequence shown here is derived from an EMBL/GenBank/DDBJ whole genome shotgun (WGS) entry which is preliminary data.</text>
</comment>
<evidence type="ECO:0000259" key="9">
    <source>
        <dbReference type="PROSITE" id="PS50109"/>
    </source>
</evidence>
<dbReference type="InterPro" id="IPR050428">
    <property type="entry name" value="TCS_sensor_his_kinase"/>
</dbReference>
<dbReference type="Proteomes" id="UP001501207">
    <property type="component" value="Unassembled WGS sequence"/>
</dbReference>
<keyword evidence="5 8" id="KW-0812">Transmembrane</keyword>
<keyword evidence="8" id="KW-0472">Membrane</keyword>
<evidence type="ECO:0000256" key="2">
    <source>
        <dbReference type="ARBA" id="ARBA00012438"/>
    </source>
</evidence>
<dbReference type="InterPro" id="IPR003661">
    <property type="entry name" value="HisK_dim/P_dom"/>
</dbReference>
<dbReference type="Gene3D" id="1.10.287.130">
    <property type="match status" value="1"/>
</dbReference>
<proteinExistence type="predicted"/>
<keyword evidence="6" id="KW-0418">Kinase</keyword>
<sequence length="421" mass="48422">MKLSNKFTLWFIGIVLLVTPISMGISYYNIKRNIDRAQSRQLRHVNDRIAGQLRKGVEPDRFVQGRPVEVTPIEADQWEDGPRITRIPVYDDSLQRNECLLNVSSFYHINQADYRISSYDYVIRSEEILSGMLHALFWKVLLIIAGVIITTKLVSRYVLSPFRETMKIMYGFNLRKRQKIRLPHTSTHEFRELNGFLQKMTDKATEDYTVLKEFSENASHELQTPLAVIRSKLDLLTETDIRENQAVFIADIQDAVEKLSRINRSLVLLTKLENQEYTAFEDLSFGKVVEDVLSVYEDRIEIKSLSVHKKIDENILVRLHPALGDMLMNNLIGNAIRHNIQNGKIEVILTGKRLVVKNTGRPPEIPTEELFLRFKKGNQCNDSLGLGLAIVKQICDMNGFTVSYRYLEGQHVVAIAFPRSG</sequence>
<evidence type="ECO:0000256" key="7">
    <source>
        <dbReference type="ARBA" id="ARBA00022989"/>
    </source>
</evidence>
<dbReference type="Gene3D" id="3.30.565.10">
    <property type="entry name" value="Histidine kinase-like ATPase, C-terminal domain"/>
    <property type="match status" value="1"/>
</dbReference>
<evidence type="ECO:0000313" key="11">
    <source>
        <dbReference type="Proteomes" id="UP001501207"/>
    </source>
</evidence>
<evidence type="ECO:0000256" key="5">
    <source>
        <dbReference type="ARBA" id="ARBA00022692"/>
    </source>
</evidence>
<evidence type="ECO:0000256" key="6">
    <source>
        <dbReference type="ARBA" id="ARBA00022777"/>
    </source>
</evidence>
<dbReference type="InterPro" id="IPR005467">
    <property type="entry name" value="His_kinase_dom"/>
</dbReference>
<feature type="transmembrane region" description="Helical" evidence="8">
    <location>
        <begin position="136"/>
        <end position="159"/>
    </location>
</feature>
<dbReference type="PROSITE" id="PS50109">
    <property type="entry name" value="HIS_KIN"/>
    <property type="match status" value="1"/>
</dbReference>
<feature type="transmembrane region" description="Helical" evidence="8">
    <location>
        <begin position="7"/>
        <end position="30"/>
    </location>
</feature>
<dbReference type="SMART" id="SM00388">
    <property type="entry name" value="HisKA"/>
    <property type="match status" value="1"/>
</dbReference>
<dbReference type="CDD" id="cd00082">
    <property type="entry name" value="HisKA"/>
    <property type="match status" value="1"/>
</dbReference>
<protein>
    <recommendedName>
        <fullName evidence="2">histidine kinase</fullName>
        <ecNumber evidence="2">2.7.13.3</ecNumber>
    </recommendedName>
</protein>
<feature type="domain" description="Histidine kinase" evidence="9">
    <location>
        <begin position="217"/>
        <end position="421"/>
    </location>
</feature>
<dbReference type="InterPro" id="IPR036890">
    <property type="entry name" value="HATPase_C_sf"/>
</dbReference>
<organism evidence="10 11">
    <name type="scientific">Compostibacter hankyongensis</name>
    <dbReference type="NCBI Taxonomy" id="1007089"/>
    <lineage>
        <taxon>Bacteria</taxon>
        <taxon>Pseudomonadati</taxon>
        <taxon>Bacteroidota</taxon>
        <taxon>Chitinophagia</taxon>
        <taxon>Chitinophagales</taxon>
        <taxon>Chitinophagaceae</taxon>
        <taxon>Compostibacter</taxon>
    </lineage>
</organism>